<dbReference type="Pfam" id="PF21238">
    <property type="entry name" value="Pus10_C"/>
    <property type="match status" value="1"/>
</dbReference>
<protein>
    <recommendedName>
        <fullName evidence="2">tRNA pseudouridine(55) synthase</fullName>
        <ecNumber evidence="2">5.4.99.25</ecNumber>
    </recommendedName>
    <alternativeName>
        <fullName evidence="7">tRNA pseudouridine 55 synthase</fullName>
    </alternativeName>
    <alternativeName>
        <fullName evidence="5">tRNA pseudouridylate synthase</fullName>
    </alternativeName>
    <alternativeName>
        <fullName evidence="6">tRNA-uridine isomerase</fullName>
    </alternativeName>
</protein>
<dbReference type="SUPFAM" id="SSF55418">
    <property type="entry name" value="eIF4e-like"/>
    <property type="match status" value="1"/>
</dbReference>
<dbReference type="GO" id="GO:0031119">
    <property type="term" value="P:tRNA pseudouridine synthesis"/>
    <property type="evidence" value="ECO:0007669"/>
    <property type="project" value="TreeGrafter"/>
</dbReference>
<evidence type="ECO:0000256" key="8">
    <source>
        <dbReference type="SAM" id="MobiDB-lite"/>
    </source>
</evidence>
<dbReference type="InterPro" id="IPR048742">
    <property type="entry name" value="Pus10_N_euk"/>
</dbReference>
<dbReference type="Proteomes" id="UP000694388">
    <property type="component" value="Unplaced"/>
</dbReference>
<comment type="similarity">
    <text evidence="1">Belongs to the pseudouridine synthase Pus10 family.</text>
</comment>
<dbReference type="InterPro" id="IPR023398">
    <property type="entry name" value="TIF_eIF4e-like"/>
</dbReference>
<evidence type="ECO:0000256" key="6">
    <source>
        <dbReference type="ARBA" id="ARBA00079393"/>
    </source>
</evidence>
<dbReference type="Ensembl" id="ENSEBUT00000001702.1">
    <property type="protein sequence ID" value="ENSEBUP00000001378.1"/>
    <property type="gene ID" value="ENSEBUG00000001189.1"/>
</dbReference>
<dbReference type="Gene3D" id="3.30.70.2510">
    <property type="match status" value="1"/>
</dbReference>
<reference evidence="11" key="1">
    <citation type="submission" date="2025-08" db="UniProtKB">
        <authorList>
            <consortium name="Ensembl"/>
        </authorList>
    </citation>
    <scope>IDENTIFICATION</scope>
</reference>
<evidence type="ECO:0000256" key="5">
    <source>
        <dbReference type="ARBA" id="ARBA00075270"/>
    </source>
</evidence>
<evidence type="ECO:0000256" key="1">
    <source>
        <dbReference type="ARBA" id="ARBA00009652"/>
    </source>
</evidence>
<dbReference type="NCBIfam" id="TIGR01213">
    <property type="entry name" value="pseudo_Pus10arc"/>
    <property type="match status" value="1"/>
</dbReference>
<dbReference type="FunFam" id="3.30.70.3190:FF:000001">
    <property type="entry name" value="tRNA pseudouridine synthase Pus10"/>
    <property type="match status" value="1"/>
</dbReference>
<evidence type="ECO:0000259" key="9">
    <source>
        <dbReference type="Pfam" id="PF21237"/>
    </source>
</evidence>
<dbReference type="FunFam" id="3.30.70.2510:FF:000001">
    <property type="entry name" value="tRNA pseudouridine synthase Pus10"/>
    <property type="match status" value="1"/>
</dbReference>
<dbReference type="Gene3D" id="3.30.760.10">
    <property type="entry name" value="RNA Cap, Translation Initiation Factor Eif4e"/>
    <property type="match status" value="1"/>
</dbReference>
<dbReference type="InterPro" id="IPR039894">
    <property type="entry name" value="Pus10-like"/>
</dbReference>
<feature type="compositionally biased region" description="Polar residues" evidence="8">
    <location>
        <begin position="649"/>
        <end position="665"/>
    </location>
</feature>
<reference evidence="11" key="2">
    <citation type="submission" date="2025-09" db="UniProtKB">
        <authorList>
            <consortium name="Ensembl"/>
        </authorList>
    </citation>
    <scope>IDENTIFICATION</scope>
</reference>
<dbReference type="InterPro" id="IPR048741">
    <property type="entry name" value="Pus10-like_C"/>
</dbReference>
<proteinExistence type="inferred from homology"/>
<evidence type="ECO:0000256" key="7">
    <source>
        <dbReference type="ARBA" id="ARBA00083669"/>
    </source>
</evidence>
<dbReference type="InterPro" id="IPR020103">
    <property type="entry name" value="PsdUridine_synth_cat_dom_sf"/>
</dbReference>
<evidence type="ECO:0000256" key="2">
    <source>
        <dbReference type="ARBA" id="ARBA00012787"/>
    </source>
</evidence>
<feature type="region of interest" description="Disordered" evidence="8">
    <location>
        <begin position="643"/>
        <end position="665"/>
    </location>
</feature>
<evidence type="ECO:0000313" key="11">
    <source>
        <dbReference type="Ensembl" id="ENSEBUP00000001378.1"/>
    </source>
</evidence>
<dbReference type="PANTHER" id="PTHR21568">
    <property type="entry name" value="TRNA PSEUDOURIDINE SYNTHASE PUS10"/>
    <property type="match status" value="1"/>
</dbReference>
<evidence type="ECO:0000256" key="4">
    <source>
        <dbReference type="ARBA" id="ARBA00023235"/>
    </source>
</evidence>
<evidence type="ECO:0000313" key="12">
    <source>
        <dbReference type="Proteomes" id="UP000694388"/>
    </source>
</evidence>
<name>A0A8C4N623_EPTBU</name>
<feature type="domain" description="Pus10 N-terminal eukaryotes" evidence="9">
    <location>
        <begin position="228"/>
        <end position="402"/>
    </location>
</feature>
<dbReference type="AlphaFoldDB" id="A0A8C4N623"/>
<organism evidence="11 12">
    <name type="scientific">Eptatretus burgeri</name>
    <name type="common">Inshore hagfish</name>
    <dbReference type="NCBI Taxonomy" id="7764"/>
    <lineage>
        <taxon>Eukaryota</taxon>
        <taxon>Metazoa</taxon>
        <taxon>Chordata</taxon>
        <taxon>Craniata</taxon>
        <taxon>Vertebrata</taxon>
        <taxon>Cyclostomata</taxon>
        <taxon>Myxini</taxon>
        <taxon>Myxiniformes</taxon>
        <taxon>Myxinidae</taxon>
        <taxon>Eptatretinae</taxon>
        <taxon>Eptatretus</taxon>
    </lineage>
</organism>
<dbReference type="SUPFAM" id="SSF55120">
    <property type="entry name" value="Pseudouridine synthase"/>
    <property type="match status" value="1"/>
</dbReference>
<accession>A0A8C4N623</accession>
<dbReference type="EC" id="5.4.99.25" evidence="2"/>
<feature type="domain" description="Pus10-like C-terminal" evidence="10">
    <location>
        <begin position="408"/>
        <end position="639"/>
    </location>
</feature>
<keyword evidence="4" id="KW-0413">Isomerase</keyword>
<sequence length="665" mass="74107">MDSETAVEDQHKFTSDDYAAEAMASDMDLWVMFDGRNTPHSELQPWLEAHRPSVLLRDGDPDKGLEPIGWIAVSGSKTGDLLSDKSVDVVGLQESWERLQQAGVPVTFSAVKRLALDHECLCGKWLLHLDSGFKELLRDLKVFGSKAERKRSSDNVVGQSSKKAKTESDTVMLGHTTDRSSIDNGSELVFERDVKSEEDETREQVESVAAERACQDTLHEASPFSAVCTVCLGIMQQFCEASFIEELGNKVKKSGFEFGSVVVSVSFPAQLAVREHAACLILEEACRAEDPHSWKSDLVSLKEAYKWVVYEGLSECLGVPVEGKSPFEVNVNFTHEETKEECHFLASLFPGCFKPAKNKQSLFTRMAVSKALARIGEDQFRSNSSCPPKPMSMPCRAQKISCSHGPIYVAGRYNKFSRSLPQTPWIIDGERRMDSSVEELISEPLMQGFAAEGFNFSSSGREDVDVRTLGQGRPFAVELLNPRRTATGSEMVHKLQLQINGASNKIGVRDLQVVTRDSLLFMKQGEEEKTKLYSALVWSERELQLKDVELLNSTKELQLDQKTPLRVLHRRPLAVRPRVVHTIHADLVDAHQLRLQLRTQAGTYIKEFVHGDFGRTQPNLGSLLNTCADILELDVESVDVNWPPPVNDTPATEANPQQNCLDEGV</sequence>
<dbReference type="GeneTree" id="ENSGT00390000007529"/>
<dbReference type="Gene3D" id="3.30.70.3190">
    <property type="match status" value="1"/>
</dbReference>
<dbReference type="Pfam" id="PF21237">
    <property type="entry name" value="Pus10_N_euk"/>
    <property type="match status" value="1"/>
</dbReference>
<evidence type="ECO:0000259" key="10">
    <source>
        <dbReference type="Pfam" id="PF21238"/>
    </source>
</evidence>
<dbReference type="PANTHER" id="PTHR21568:SF0">
    <property type="entry name" value="TRNA PSEUDOURIDINE SYNTHASE PUS10"/>
    <property type="match status" value="1"/>
</dbReference>
<dbReference type="GO" id="GO:0160148">
    <property type="term" value="F:tRNA pseudouridine(55) synthase activity"/>
    <property type="evidence" value="ECO:0007669"/>
    <property type="project" value="UniProtKB-EC"/>
</dbReference>
<evidence type="ECO:0000256" key="3">
    <source>
        <dbReference type="ARBA" id="ARBA00022694"/>
    </source>
</evidence>
<keyword evidence="12" id="KW-1185">Reference proteome</keyword>
<dbReference type="GO" id="GO:0003723">
    <property type="term" value="F:RNA binding"/>
    <property type="evidence" value="ECO:0007669"/>
    <property type="project" value="InterPro"/>
</dbReference>
<keyword evidence="3" id="KW-0819">tRNA processing</keyword>